<gene>
    <name evidence="5" type="ORF">CHM34_13880</name>
</gene>
<protein>
    <recommendedName>
        <fullName evidence="4">Thioredoxin domain-containing protein</fullName>
    </recommendedName>
</protein>
<proteinExistence type="inferred from homology"/>
<dbReference type="SUPFAM" id="SSF52833">
    <property type="entry name" value="Thioredoxin-like"/>
    <property type="match status" value="1"/>
</dbReference>
<dbReference type="PANTHER" id="PTHR45663">
    <property type="entry name" value="GEO12009P1"/>
    <property type="match status" value="1"/>
</dbReference>
<reference evidence="5 6" key="1">
    <citation type="submission" date="2017-07" db="EMBL/GenBank/DDBJ databases">
        <title>The genome sequence of Paludifilum halophilum highlights mechanisms for microbial adaptation to high salt environemnts.</title>
        <authorList>
            <person name="Belbahri L."/>
        </authorList>
    </citation>
    <scope>NUCLEOTIDE SEQUENCE [LARGE SCALE GENOMIC DNA]</scope>
    <source>
        <strain evidence="5 6">DSM 102817</strain>
    </source>
</reference>
<dbReference type="GO" id="GO:0045454">
    <property type="term" value="P:cell redox homeostasis"/>
    <property type="evidence" value="ECO:0007669"/>
    <property type="project" value="TreeGrafter"/>
</dbReference>
<comment type="caution">
    <text evidence="5">The sequence shown here is derived from an EMBL/GenBank/DDBJ whole genome shotgun (WGS) entry which is preliminary data.</text>
</comment>
<keyword evidence="3" id="KW-0676">Redox-active center</keyword>
<dbReference type="AlphaFoldDB" id="A0A235B3W7"/>
<dbReference type="EMBL" id="NOWF01000008">
    <property type="protein sequence ID" value="OYD07016.1"/>
    <property type="molecule type" value="Genomic_DNA"/>
</dbReference>
<dbReference type="GO" id="GO:0005829">
    <property type="term" value="C:cytosol"/>
    <property type="evidence" value="ECO:0007669"/>
    <property type="project" value="TreeGrafter"/>
</dbReference>
<dbReference type="RefSeq" id="WP_094265213.1">
    <property type="nucleotide sequence ID" value="NZ_NOWF01000008.1"/>
</dbReference>
<dbReference type="InterPro" id="IPR036249">
    <property type="entry name" value="Thioredoxin-like_sf"/>
</dbReference>
<evidence type="ECO:0000313" key="5">
    <source>
        <dbReference type="EMBL" id="OYD07016.1"/>
    </source>
</evidence>
<accession>A0A235B3W7</accession>
<dbReference type="CDD" id="cd02947">
    <property type="entry name" value="TRX_family"/>
    <property type="match status" value="1"/>
</dbReference>
<dbReference type="Pfam" id="PF00085">
    <property type="entry name" value="Thioredoxin"/>
    <property type="match status" value="1"/>
</dbReference>
<dbReference type="GO" id="GO:0015035">
    <property type="term" value="F:protein-disulfide reductase activity"/>
    <property type="evidence" value="ECO:0007669"/>
    <property type="project" value="TreeGrafter"/>
</dbReference>
<evidence type="ECO:0000313" key="6">
    <source>
        <dbReference type="Proteomes" id="UP000215459"/>
    </source>
</evidence>
<evidence type="ECO:0000256" key="2">
    <source>
        <dbReference type="ARBA" id="ARBA00023157"/>
    </source>
</evidence>
<evidence type="ECO:0000256" key="3">
    <source>
        <dbReference type="ARBA" id="ARBA00023284"/>
    </source>
</evidence>
<evidence type="ECO:0000259" key="4">
    <source>
        <dbReference type="Pfam" id="PF00085"/>
    </source>
</evidence>
<evidence type="ECO:0000256" key="1">
    <source>
        <dbReference type="ARBA" id="ARBA00008987"/>
    </source>
</evidence>
<keyword evidence="2" id="KW-1015">Disulfide bond</keyword>
<sequence length="73" mass="8332">MRPVVSEVAEQETDVDFYYVDVDQNPNLVDQFGIKSIPTLIRIQDGKESNRSLGFIPEQQVKEFARGEITDDT</sequence>
<dbReference type="InterPro" id="IPR013766">
    <property type="entry name" value="Thioredoxin_domain"/>
</dbReference>
<dbReference type="Gene3D" id="3.40.30.10">
    <property type="entry name" value="Glutaredoxin"/>
    <property type="match status" value="1"/>
</dbReference>
<dbReference type="Proteomes" id="UP000215459">
    <property type="component" value="Unassembled WGS sequence"/>
</dbReference>
<dbReference type="OrthoDB" id="7629852at2"/>
<feature type="domain" description="Thioredoxin" evidence="4">
    <location>
        <begin position="1"/>
        <end position="64"/>
    </location>
</feature>
<name>A0A235B3W7_9BACL</name>
<organism evidence="5 6">
    <name type="scientific">Paludifilum halophilum</name>
    <dbReference type="NCBI Taxonomy" id="1642702"/>
    <lineage>
        <taxon>Bacteria</taxon>
        <taxon>Bacillati</taxon>
        <taxon>Bacillota</taxon>
        <taxon>Bacilli</taxon>
        <taxon>Bacillales</taxon>
        <taxon>Thermoactinomycetaceae</taxon>
        <taxon>Paludifilum</taxon>
    </lineage>
</organism>
<comment type="similarity">
    <text evidence="1">Belongs to the thioredoxin family.</text>
</comment>
<dbReference type="PANTHER" id="PTHR45663:SF11">
    <property type="entry name" value="GEO12009P1"/>
    <property type="match status" value="1"/>
</dbReference>
<keyword evidence="6" id="KW-1185">Reference proteome</keyword>